<accession>D7FRA1</accession>
<protein>
    <recommendedName>
        <fullName evidence="4">WD repeat protein mio zinc-ribbon like domain-containing protein</fullName>
    </recommendedName>
</protein>
<dbReference type="GO" id="GO:0005774">
    <property type="term" value="C:vacuolar membrane"/>
    <property type="evidence" value="ECO:0007669"/>
    <property type="project" value="TreeGrafter"/>
</dbReference>
<sequence>MEAAFDFPLGSYSALNKTFTKLHVEVGGRAAAVGNNKSLLVFNLEEPVAKGAHALCQDGDDLQKRGIVYRYKDEAKRLFAIRFNPHHNRRMHLASAKGQLVHIWNLEDKDDASGSTRGVTTLRQMTTANVMDICWSRFDENLLAAGDYLWDTRNANLVQAWKVPGGDSRVLTTQVSFNRKNPYLLASSQVNQVYIWDMRKGQKPIDTIPVSLPSEHVTSLDWSSESLDAAGHLRLHNVEKLDFESPGKDLPAGDSSGGRDYGSTAGSESLETSATSKAPVIRKEILPVVWSLSEPQNAAPFKMAIETTSDIPVRELVQVENIARRGGFGSVRGVDLQVARKCISLVMAATAEATRPPSAHEAEALAIRDRRDREPGTEDAPHTPGRTYLVNSWLRVTARVQPAHWSREANAIVDLAAEQGPVFSAPHDLATVVCEDPLDEATVKRVQAAAEEVMHQPLKTGKSRLEACLARVRRDLDACVRDAANQAAGVVEGDESLSQRGLQNGVDGSAEGMLANPESRASLSDDENIPCPRRFGATFAANGTLVVFCSSTKAVRAGRKHAEGNSQQVYTYPRTYGCFKKSLDEALDNDGDETSRGGASQQPHRSLVADNGHSWFRPAWGDELDDASEYHDDDTYDLDRSSTEEVFVEEDSEASKSDAAITDTTRLPISHPDHSLGAGLGPPSERDGDERQSEDDPAGAADMDVEGELPWTPKFDKVFLLDCTGFLPGSPFLAAFYKLGPVRQAAAHVQSTVTSPFSSGERDRRQEKGEQPYFVQCSDTSVSSGGRSRRNSLMSGLGISSGMPPPISVPQRGPSATLENTVRSGGPGRRPSMDGGQVSELEHVAELPLDGPSVNVTPPRAIPGAGGESGVLSPGATMKPSSAHGHRTRQRLGKRRQHQQFARSPASSVDFDALYLRLGTLAPTSPADTVGPASTSPPMSDFGMDLGQSSASHGQATVNRSRSFSAGTSLLFGERVGDGQLAAQLGLSGRGHHSSTDSPTAFHAAGVGVRPRSLRGDPSSCMAIAEEDKVEIPTVGQLCRHNVRVAAARNCAELASVWALLAEAAARGESARRENSGLGSLLDARRLPRWETSSSLLTSRILTHHESCADPQTLASVASVVGSGSRDGGCAGGLPQGGDHTASCDRYIESYAERCCQWGAEGERAETVSHQTEPCDHPASGVQHVGARHPHDTANPVCSVCGTLVRGRPLLCPRCGHGGHSKHIAEWFELERECPACDCRCWEEIC</sequence>
<feature type="compositionally biased region" description="Low complexity" evidence="1">
    <location>
        <begin position="778"/>
        <end position="802"/>
    </location>
</feature>
<feature type="region of interest" description="Disordered" evidence="1">
    <location>
        <begin position="493"/>
        <end position="513"/>
    </location>
</feature>
<evidence type="ECO:0000313" key="2">
    <source>
        <dbReference type="EMBL" id="CBJ30692.1"/>
    </source>
</evidence>
<dbReference type="InterPro" id="IPR036322">
    <property type="entry name" value="WD40_repeat_dom_sf"/>
</dbReference>
<feature type="region of interest" description="Disordered" evidence="1">
    <location>
        <begin position="865"/>
        <end position="906"/>
    </location>
</feature>
<dbReference type="PANTHER" id="PTHR46170:SF1">
    <property type="entry name" value="GATOR COMPLEX PROTEIN WDR59"/>
    <property type="match status" value="1"/>
</dbReference>
<evidence type="ECO:0000256" key="1">
    <source>
        <dbReference type="SAM" id="MobiDB-lite"/>
    </source>
</evidence>
<dbReference type="EMBL" id="FN648390">
    <property type="protein sequence ID" value="CBJ30692.1"/>
    <property type="molecule type" value="Genomic_DNA"/>
</dbReference>
<feature type="compositionally biased region" description="Basic and acidic residues" evidence="1">
    <location>
        <begin position="760"/>
        <end position="770"/>
    </location>
</feature>
<name>D7FRA1_ECTSI</name>
<reference evidence="2 3" key="1">
    <citation type="journal article" date="2010" name="Nature">
        <title>The Ectocarpus genome and the independent evolution of multicellularity in brown algae.</title>
        <authorList>
            <person name="Cock J.M."/>
            <person name="Sterck L."/>
            <person name="Rouze P."/>
            <person name="Scornet D."/>
            <person name="Allen A.E."/>
            <person name="Amoutzias G."/>
            <person name="Anthouard V."/>
            <person name="Artiguenave F."/>
            <person name="Aury J.M."/>
            <person name="Badger J.H."/>
            <person name="Beszteri B."/>
            <person name="Billiau K."/>
            <person name="Bonnet E."/>
            <person name="Bothwell J.H."/>
            <person name="Bowler C."/>
            <person name="Boyen C."/>
            <person name="Brownlee C."/>
            <person name="Carrano C.J."/>
            <person name="Charrier B."/>
            <person name="Cho G.Y."/>
            <person name="Coelho S.M."/>
            <person name="Collen J."/>
            <person name="Corre E."/>
            <person name="Da Silva C."/>
            <person name="Delage L."/>
            <person name="Delaroque N."/>
            <person name="Dittami S.M."/>
            <person name="Doulbeau S."/>
            <person name="Elias M."/>
            <person name="Farnham G."/>
            <person name="Gachon C.M."/>
            <person name="Gschloessl B."/>
            <person name="Heesch S."/>
            <person name="Jabbari K."/>
            <person name="Jubin C."/>
            <person name="Kawai H."/>
            <person name="Kimura K."/>
            <person name="Kloareg B."/>
            <person name="Kupper F.C."/>
            <person name="Lang D."/>
            <person name="Le Bail A."/>
            <person name="Leblanc C."/>
            <person name="Lerouge P."/>
            <person name="Lohr M."/>
            <person name="Lopez P.J."/>
            <person name="Martens C."/>
            <person name="Maumus F."/>
            <person name="Michel G."/>
            <person name="Miranda-Saavedra D."/>
            <person name="Morales J."/>
            <person name="Moreau H."/>
            <person name="Motomura T."/>
            <person name="Nagasato C."/>
            <person name="Napoli C.A."/>
            <person name="Nelson D.R."/>
            <person name="Nyvall-Collen P."/>
            <person name="Peters A.F."/>
            <person name="Pommier C."/>
            <person name="Potin P."/>
            <person name="Poulain J."/>
            <person name="Quesneville H."/>
            <person name="Read B."/>
            <person name="Rensing S.A."/>
            <person name="Ritter A."/>
            <person name="Rousvoal S."/>
            <person name="Samanta M."/>
            <person name="Samson G."/>
            <person name="Schroeder D.C."/>
            <person name="Segurens B."/>
            <person name="Strittmatter M."/>
            <person name="Tonon T."/>
            <person name="Tregear J.W."/>
            <person name="Valentin K."/>
            <person name="von Dassow P."/>
            <person name="Yamagishi T."/>
            <person name="Van de Peer Y."/>
            <person name="Wincker P."/>
        </authorList>
    </citation>
    <scope>NUCLEOTIDE SEQUENCE [LARGE SCALE GENOMIC DNA]</scope>
    <source>
        <strain evidence="3">Ec32 / CCAP1310/4</strain>
    </source>
</reference>
<feature type="compositionally biased region" description="Polar residues" evidence="1">
    <location>
        <begin position="264"/>
        <end position="276"/>
    </location>
</feature>
<dbReference type="AlphaFoldDB" id="D7FRA1"/>
<dbReference type="Proteomes" id="UP000002630">
    <property type="component" value="Linkage Group LG27"/>
</dbReference>
<dbReference type="InterPro" id="IPR015943">
    <property type="entry name" value="WD40/YVTN_repeat-like_dom_sf"/>
</dbReference>
<dbReference type="PANTHER" id="PTHR46170">
    <property type="entry name" value="GATOR COMPLEX PROTEIN WDR59"/>
    <property type="match status" value="1"/>
</dbReference>
<evidence type="ECO:0000313" key="3">
    <source>
        <dbReference type="Proteomes" id="UP000002630"/>
    </source>
</evidence>
<dbReference type="eggNOG" id="KOG0309">
    <property type="taxonomic scope" value="Eukaryota"/>
</dbReference>
<feature type="region of interest" description="Disordered" evidence="1">
    <location>
        <begin position="244"/>
        <end position="276"/>
    </location>
</feature>
<dbReference type="EMBL" id="FN649752">
    <property type="protein sequence ID" value="CBJ30692.1"/>
    <property type="molecule type" value="Genomic_DNA"/>
</dbReference>
<dbReference type="STRING" id="2880.D7FRA1"/>
<evidence type="ECO:0008006" key="4">
    <source>
        <dbReference type="Google" id="ProtNLM"/>
    </source>
</evidence>
<dbReference type="GO" id="GO:0034198">
    <property type="term" value="P:cellular response to amino acid starvation"/>
    <property type="evidence" value="ECO:0007669"/>
    <property type="project" value="TreeGrafter"/>
</dbReference>
<dbReference type="GO" id="GO:0035859">
    <property type="term" value="C:Seh1-associated complex"/>
    <property type="evidence" value="ECO:0007669"/>
    <property type="project" value="TreeGrafter"/>
</dbReference>
<keyword evidence="3" id="KW-1185">Reference proteome</keyword>
<feature type="compositionally biased region" description="Polar residues" evidence="1">
    <location>
        <begin position="749"/>
        <end position="758"/>
    </location>
</feature>
<feature type="compositionally biased region" description="Acidic residues" evidence="1">
    <location>
        <begin position="626"/>
        <end position="636"/>
    </location>
</feature>
<dbReference type="GO" id="GO:0035591">
    <property type="term" value="F:signaling adaptor activity"/>
    <property type="evidence" value="ECO:0007669"/>
    <property type="project" value="TreeGrafter"/>
</dbReference>
<dbReference type="InParanoid" id="D7FRA1"/>
<feature type="region of interest" description="Disordered" evidence="1">
    <location>
        <begin position="626"/>
        <end position="704"/>
    </location>
</feature>
<organism evidence="2 3">
    <name type="scientific">Ectocarpus siliculosus</name>
    <name type="common">Brown alga</name>
    <name type="synonym">Conferva siliculosa</name>
    <dbReference type="NCBI Taxonomy" id="2880"/>
    <lineage>
        <taxon>Eukaryota</taxon>
        <taxon>Sar</taxon>
        <taxon>Stramenopiles</taxon>
        <taxon>Ochrophyta</taxon>
        <taxon>PX clade</taxon>
        <taxon>Phaeophyceae</taxon>
        <taxon>Ectocarpales</taxon>
        <taxon>Ectocarpaceae</taxon>
        <taxon>Ectocarpus</taxon>
    </lineage>
</organism>
<feature type="region of interest" description="Disordered" evidence="1">
    <location>
        <begin position="749"/>
        <end position="836"/>
    </location>
</feature>
<dbReference type="GO" id="GO:1904263">
    <property type="term" value="P:positive regulation of TORC1 signaling"/>
    <property type="evidence" value="ECO:0007669"/>
    <property type="project" value="TreeGrafter"/>
</dbReference>
<feature type="region of interest" description="Disordered" evidence="1">
    <location>
        <begin position="587"/>
        <end position="607"/>
    </location>
</feature>
<feature type="compositionally biased region" description="Basic residues" evidence="1">
    <location>
        <begin position="884"/>
        <end position="898"/>
    </location>
</feature>
<dbReference type="InterPro" id="IPR049567">
    <property type="entry name" value="WDR59-like"/>
</dbReference>
<dbReference type="Gene3D" id="2.130.10.10">
    <property type="entry name" value="YVTN repeat-like/Quinoprotein amine dehydrogenase"/>
    <property type="match status" value="1"/>
</dbReference>
<dbReference type="OrthoDB" id="48238at2759"/>
<gene>
    <name evidence="2" type="ORF">Esi_0212_0016</name>
</gene>
<feature type="compositionally biased region" description="Acidic residues" evidence="1">
    <location>
        <begin position="692"/>
        <end position="704"/>
    </location>
</feature>
<dbReference type="SUPFAM" id="SSF50978">
    <property type="entry name" value="WD40 repeat-like"/>
    <property type="match status" value="1"/>
</dbReference>
<proteinExistence type="predicted"/>